<evidence type="ECO:0000256" key="2">
    <source>
        <dbReference type="PROSITE-ProRule" id="PRU00339"/>
    </source>
</evidence>
<dbReference type="Pfam" id="PF13432">
    <property type="entry name" value="TPR_16"/>
    <property type="match status" value="1"/>
</dbReference>
<evidence type="ECO:0000259" key="3">
    <source>
        <dbReference type="Pfam" id="PF01571"/>
    </source>
</evidence>
<dbReference type="Pfam" id="PF14559">
    <property type="entry name" value="TPR_19"/>
    <property type="match status" value="1"/>
</dbReference>
<dbReference type="SMART" id="SM00028">
    <property type="entry name" value="TPR"/>
    <property type="match status" value="4"/>
</dbReference>
<dbReference type="RefSeq" id="WP_005009272.1">
    <property type="nucleotide sequence ID" value="NZ_HG422173.1"/>
</dbReference>
<dbReference type="GO" id="GO:0008168">
    <property type="term" value="F:methyltransferase activity"/>
    <property type="evidence" value="ECO:0007669"/>
    <property type="project" value="UniProtKB-KW"/>
</dbReference>
<gene>
    <name evidence="5" type="ORF">NITGR_550005</name>
</gene>
<keyword evidence="1" id="KW-0809">Transit peptide</keyword>
<evidence type="ECO:0000313" key="6">
    <source>
        <dbReference type="Proteomes" id="UP000011704"/>
    </source>
</evidence>
<keyword evidence="5" id="KW-0489">Methyltransferase</keyword>
<protein>
    <submittedName>
        <fullName evidence="5">Putative Aminomethyltransferase GcvT, fused with Tetratricopeptide repeats (Modular protein)</fullName>
        <ecNumber evidence="5">2.1.2.10</ecNumber>
    </submittedName>
</protein>
<dbReference type="HOGENOM" id="CLU_533977_0_0_0"/>
<sequence>MKTTVSVAEEYKQLRESLAWFVMDDWCLVKASGPDTLNFLQTQTTNDMMKIEVGDGVDNAVTDRKARLLANFSVHRDSEDSALLLVETSQRDRMIDTLETYHIREKVEFSKDIAWNRLLAVQGPKSPVVLDDLTGEVTNLMKHNDIKTVSFEGQRIGLISRSLTGEDGFVLAYPEEIEEKLVAKLQDVGSEFGILAIGPETREVLRIEAGIPAYGKDMDDRQILPETGLEHSAVSYSKGCYTGQEVIARIKTYGSPAFALTGLVLEGDTLPSLNAEIKLNNKKIGTIKSAVFSPHLNKNIALAYLQKDHRSPGQTYEVTLGGEPYTVKTALLPFYQTKGRTERAEALHKQALEIYKKEENLDQPIALLRQAIALDPKYAAGYEALGVMLSKQKKLDEAISLMKRLAEIDPTEIMAHTNLSIYYMEQGRIEEAEQEKAEATALQFEKMVEESQAKKAREKKAEADQAERERQLEMFIKVLGIDPEDQVANFGLGSIYYDTERYEEAVPPLQTVVQHYKDYSAAYLLLGKTLEKLSRKEEAAEVYQQGIAAASKKGDLMPLRDMQNRLNQIRHSSES</sequence>
<dbReference type="PANTHER" id="PTHR43757">
    <property type="entry name" value="AMINOMETHYLTRANSFERASE"/>
    <property type="match status" value="1"/>
</dbReference>
<dbReference type="SUPFAM" id="SSF48452">
    <property type="entry name" value="TPR-like"/>
    <property type="match status" value="1"/>
</dbReference>
<dbReference type="InParanoid" id="M1YKJ1"/>
<feature type="domain" description="GCVT N-terminal" evidence="3">
    <location>
        <begin position="6"/>
        <end position="230"/>
    </location>
</feature>
<dbReference type="SUPFAM" id="SSF103025">
    <property type="entry name" value="Folate-binding domain"/>
    <property type="match status" value="1"/>
</dbReference>
<name>M1YKJ1_NITG3</name>
<dbReference type="InterPro" id="IPR013977">
    <property type="entry name" value="GcvT_C"/>
</dbReference>
<dbReference type="EMBL" id="CAQJ01000061">
    <property type="protein sequence ID" value="CCQ91003.1"/>
    <property type="molecule type" value="Genomic_DNA"/>
</dbReference>
<dbReference type="OrthoDB" id="9796287at2"/>
<dbReference type="Pfam" id="PF08669">
    <property type="entry name" value="GCV_T_C"/>
    <property type="match status" value="1"/>
</dbReference>
<proteinExistence type="predicted"/>
<dbReference type="GO" id="GO:0004047">
    <property type="term" value="F:aminomethyltransferase activity"/>
    <property type="evidence" value="ECO:0007669"/>
    <property type="project" value="UniProtKB-EC"/>
</dbReference>
<comment type="caution">
    <text evidence="5">The sequence shown here is derived from an EMBL/GenBank/DDBJ whole genome shotgun (WGS) entry which is preliminary data.</text>
</comment>
<dbReference type="InterPro" id="IPR028896">
    <property type="entry name" value="GcvT/YgfZ/DmdA"/>
</dbReference>
<keyword evidence="2" id="KW-0802">TPR repeat</keyword>
<dbReference type="NCBIfam" id="TIGR03317">
    <property type="entry name" value="ygfZ_signature"/>
    <property type="match status" value="1"/>
</dbReference>
<dbReference type="EC" id="2.1.2.10" evidence="5"/>
<dbReference type="AlphaFoldDB" id="M1YKJ1"/>
<dbReference type="InterPro" id="IPR027266">
    <property type="entry name" value="TrmE/GcvT-like"/>
</dbReference>
<dbReference type="SUPFAM" id="SSF101790">
    <property type="entry name" value="Aminomethyltransferase beta-barrel domain"/>
    <property type="match status" value="1"/>
</dbReference>
<dbReference type="Proteomes" id="UP000011704">
    <property type="component" value="Unassembled WGS sequence"/>
</dbReference>
<organism evidence="5 6">
    <name type="scientific">Nitrospina gracilis (strain 3/211)</name>
    <dbReference type="NCBI Taxonomy" id="1266370"/>
    <lineage>
        <taxon>Bacteria</taxon>
        <taxon>Pseudomonadati</taxon>
        <taxon>Nitrospinota/Tectimicrobiota group</taxon>
        <taxon>Nitrospinota</taxon>
        <taxon>Nitrospinia</taxon>
        <taxon>Nitrospinales</taxon>
        <taxon>Nitrospinaceae</taxon>
        <taxon>Nitrospina</taxon>
    </lineage>
</organism>
<dbReference type="InterPro" id="IPR029043">
    <property type="entry name" value="GcvT/YgfZ_C"/>
</dbReference>
<dbReference type="InterPro" id="IPR006222">
    <property type="entry name" value="GCVT_N"/>
</dbReference>
<reference evidence="5 6" key="1">
    <citation type="journal article" date="2013" name="Front. Microbiol.">
        <title>The genome of Nitrospina gracilis illuminates the metabolism and evolution of the major marine nitrite oxidizer.</title>
        <authorList>
            <person name="Luecker S."/>
            <person name="Nowka B."/>
            <person name="Rattei T."/>
            <person name="Spieck E."/>
            <person name="and Daims H."/>
        </authorList>
    </citation>
    <scope>NUCLEOTIDE SEQUENCE [LARGE SCALE GENOMIC DNA]</scope>
    <source>
        <strain evidence="5 6">3/211</strain>
    </source>
</reference>
<keyword evidence="5" id="KW-0808">Transferase</keyword>
<dbReference type="Pfam" id="PF01571">
    <property type="entry name" value="GCV_T"/>
    <property type="match status" value="1"/>
</dbReference>
<dbReference type="InterPro" id="IPR011990">
    <property type="entry name" value="TPR-like_helical_dom_sf"/>
</dbReference>
<dbReference type="Gene3D" id="3.30.1360.120">
    <property type="entry name" value="Probable tRNA modification gtpase trme, domain 1"/>
    <property type="match status" value="1"/>
</dbReference>
<feature type="repeat" description="TPR" evidence="2">
    <location>
        <begin position="379"/>
        <end position="412"/>
    </location>
</feature>
<dbReference type="STRING" id="1266370.NITGR_550005"/>
<dbReference type="InterPro" id="IPR019734">
    <property type="entry name" value="TPR_rpt"/>
</dbReference>
<evidence type="ECO:0000256" key="1">
    <source>
        <dbReference type="ARBA" id="ARBA00022946"/>
    </source>
</evidence>
<evidence type="ECO:0000259" key="4">
    <source>
        <dbReference type="Pfam" id="PF08669"/>
    </source>
</evidence>
<feature type="domain" description="Aminomethyltransferase C-terminal" evidence="4">
    <location>
        <begin position="260"/>
        <end position="335"/>
    </location>
</feature>
<accession>M1YKJ1</accession>
<dbReference type="InterPro" id="IPR017703">
    <property type="entry name" value="YgfZ/GCV_T_CS"/>
</dbReference>
<dbReference type="GO" id="GO:0032259">
    <property type="term" value="P:methylation"/>
    <property type="evidence" value="ECO:0007669"/>
    <property type="project" value="UniProtKB-KW"/>
</dbReference>
<keyword evidence="6" id="KW-1185">Reference proteome</keyword>
<dbReference type="Gene3D" id="1.25.40.10">
    <property type="entry name" value="Tetratricopeptide repeat domain"/>
    <property type="match status" value="2"/>
</dbReference>
<evidence type="ECO:0000313" key="5">
    <source>
        <dbReference type="EMBL" id="CCQ91003.1"/>
    </source>
</evidence>
<dbReference type="PROSITE" id="PS50005">
    <property type="entry name" value="TPR"/>
    <property type="match status" value="1"/>
</dbReference>
<dbReference type="PANTHER" id="PTHR43757:SF2">
    <property type="entry name" value="AMINOMETHYLTRANSFERASE, MITOCHONDRIAL"/>
    <property type="match status" value="1"/>
</dbReference>